<proteinExistence type="inferred from homology"/>
<keyword evidence="2 5" id="KW-0328">Glycosyltransferase</keyword>
<evidence type="ECO:0000256" key="2">
    <source>
        <dbReference type="ARBA" id="ARBA00022676"/>
    </source>
</evidence>
<keyword evidence="6" id="KW-1185">Reference proteome</keyword>
<dbReference type="Pfam" id="PF00535">
    <property type="entry name" value="Glycos_transf_2"/>
    <property type="match status" value="1"/>
</dbReference>
<dbReference type="EMBL" id="JAOVQO010000006">
    <property type="protein sequence ID" value="MCU9847995.1"/>
    <property type="molecule type" value="Genomic_DNA"/>
</dbReference>
<reference evidence="5 6" key="1">
    <citation type="submission" date="2022-10" db="EMBL/GenBank/DDBJ databases">
        <title>Defluviimonas sp. nov., isolated from ocean surface sediments.</title>
        <authorList>
            <person name="He W."/>
            <person name="Wang L."/>
            <person name="Zhang D.-F."/>
        </authorList>
    </citation>
    <scope>NUCLEOTIDE SEQUENCE [LARGE SCALE GENOMIC DNA]</scope>
    <source>
        <strain evidence="5 6">WL0024</strain>
    </source>
</reference>
<evidence type="ECO:0000259" key="4">
    <source>
        <dbReference type="Pfam" id="PF00535"/>
    </source>
</evidence>
<dbReference type="EC" id="2.4.-.-" evidence="5"/>
<sequence length="289" mass="31470">MPADSVIIPHYNDARRLRRCLAALMAGDTAGAEILVVDNGSTEPLDALKAEFAAVRFIDEPAPGAAAARNRGVRESRGGRLCFLDADCVPAPGWLAAARHAGETSDIAGGAIEVFDETPGPRSGAEAFETVFAFNYRDYIERKGFSVTANLVTSRAVMEAVGPFTPGVSEDAEWCLRARDMGYRLVLAENLRVAHPTRADWPALERKWRRIAREMFALHVAARPGAAGRLIWFLRALSMAASIAVHLPKLLFSPKLNGAGERLRGAGTLVRLRLLRSWWMLRQALGAVI</sequence>
<dbReference type="InterPro" id="IPR001173">
    <property type="entry name" value="Glyco_trans_2-like"/>
</dbReference>
<comment type="caution">
    <text evidence="5">The sequence shown here is derived from an EMBL/GenBank/DDBJ whole genome shotgun (WGS) entry which is preliminary data.</text>
</comment>
<dbReference type="PANTHER" id="PTHR43179:SF12">
    <property type="entry name" value="GALACTOFURANOSYLTRANSFERASE GLFT2"/>
    <property type="match status" value="1"/>
</dbReference>
<keyword evidence="3 5" id="KW-0808">Transferase</keyword>
<dbReference type="Proteomes" id="UP001209535">
    <property type="component" value="Unassembled WGS sequence"/>
</dbReference>
<name>A0ABT2X228_9RHOB</name>
<gene>
    <name evidence="5" type="ORF">OEZ60_08250</name>
</gene>
<dbReference type="RefSeq" id="WP_263334953.1">
    <property type="nucleotide sequence ID" value="NZ_JAOVQO010000006.1"/>
</dbReference>
<protein>
    <submittedName>
        <fullName evidence="5">Glycosyltransferase</fullName>
        <ecNumber evidence="5">2.4.-.-</ecNumber>
    </submittedName>
</protein>
<dbReference type="PANTHER" id="PTHR43179">
    <property type="entry name" value="RHAMNOSYLTRANSFERASE WBBL"/>
    <property type="match status" value="1"/>
</dbReference>
<evidence type="ECO:0000256" key="1">
    <source>
        <dbReference type="ARBA" id="ARBA00006739"/>
    </source>
</evidence>
<dbReference type="SUPFAM" id="SSF53448">
    <property type="entry name" value="Nucleotide-diphospho-sugar transferases"/>
    <property type="match status" value="1"/>
</dbReference>
<evidence type="ECO:0000256" key="3">
    <source>
        <dbReference type="ARBA" id="ARBA00022679"/>
    </source>
</evidence>
<organism evidence="5 6">
    <name type="scientific">Albidovulum salinarum</name>
    <dbReference type="NCBI Taxonomy" id="2984153"/>
    <lineage>
        <taxon>Bacteria</taxon>
        <taxon>Pseudomonadati</taxon>
        <taxon>Pseudomonadota</taxon>
        <taxon>Alphaproteobacteria</taxon>
        <taxon>Rhodobacterales</taxon>
        <taxon>Paracoccaceae</taxon>
        <taxon>Albidovulum</taxon>
    </lineage>
</organism>
<comment type="similarity">
    <text evidence="1">Belongs to the glycosyltransferase 2 family.</text>
</comment>
<dbReference type="InterPro" id="IPR029044">
    <property type="entry name" value="Nucleotide-diphossugar_trans"/>
</dbReference>
<evidence type="ECO:0000313" key="6">
    <source>
        <dbReference type="Proteomes" id="UP001209535"/>
    </source>
</evidence>
<dbReference type="Gene3D" id="3.90.550.10">
    <property type="entry name" value="Spore Coat Polysaccharide Biosynthesis Protein SpsA, Chain A"/>
    <property type="match status" value="1"/>
</dbReference>
<accession>A0ABT2X228</accession>
<feature type="domain" description="Glycosyltransferase 2-like" evidence="4">
    <location>
        <begin position="5"/>
        <end position="138"/>
    </location>
</feature>
<dbReference type="GO" id="GO:0016757">
    <property type="term" value="F:glycosyltransferase activity"/>
    <property type="evidence" value="ECO:0007669"/>
    <property type="project" value="UniProtKB-KW"/>
</dbReference>
<evidence type="ECO:0000313" key="5">
    <source>
        <dbReference type="EMBL" id="MCU9847995.1"/>
    </source>
</evidence>